<reference evidence="2 3" key="1">
    <citation type="submission" date="2019-05" db="EMBL/GenBank/DDBJ databases">
        <title>Another draft genome of Portunus trituberculatus and its Hox gene families provides insights of decapod evolution.</title>
        <authorList>
            <person name="Jeong J.-H."/>
            <person name="Song I."/>
            <person name="Kim S."/>
            <person name="Choi T."/>
            <person name="Kim D."/>
            <person name="Ryu S."/>
            <person name="Kim W."/>
        </authorList>
    </citation>
    <scope>NUCLEOTIDE SEQUENCE [LARGE SCALE GENOMIC DNA]</scope>
    <source>
        <tissue evidence="2">Muscle</tissue>
    </source>
</reference>
<dbReference type="EMBL" id="VSRR010150567">
    <property type="protein sequence ID" value="MPD06325.1"/>
    <property type="molecule type" value="Genomic_DNA"/>
</dbReference>
<dbReference type="Proteomes" id="UP000324222">
    <property type="component" value="Unassembled WGS sequence"/>
</dbReference>
<evidence type="ECO:0000256" key="1">
    <source>
        <dbReference type="SAM" id="SignalP"/>
    </source>
</evidence>
<protein>
    <submittedName>
        <fullName evidence="2">Uncharacterized protein</fullName>
    </submittedName>
</protein>
<feature type="chain" id="PRO_5022721651" evidence="1">
    <location>
        <begin position="20"/>
        <end position="64"/>
    </location>
</feature>
<name>A0A5B7KNH5_PORTR</name>
<sequence length="64" mass="6560">MKAIYTCVIAIVLTTATTTTTTTSTTITTTHDKGPAKPCVSSLSAARALLQATTAALISSPYLN</sequence>
<gene>
    <name evidence="2" type="ORF">E2C01_102131</name>
</gene>
<keyword evidence="3" id="KW-1185">Reference proteome</keyword>
<keyword evidence="1" id="KW-0732">Signal</keyword>
<accession>A0A5B7KNH5</accession>
<feature type="signal peptide" evidence="1">
    <location>
        <begin position="1"/>
        <end position="19"/>
    </location>
</feature>
<organism evidence="2 3">
    <name type="scientific">Portunus trituberculatus</name>
    <name type="common">Swimming crab</name>
    <name type="synonym">Neptunus trituberculatus</name>
    <dbReference type="NCBI Taxonomy" id="210409"/>
    <lineage>
        <taxon>Eukaryota</taxon>
        <taxon>Metazoa</taxon>
        <taxon>Ecdysozoa</taxon>
        <taxon>Arthropoda</taxon>
        <taxon>Crustacea</taxon>
        <taxon>Multicrustacea</taxon>
        <taxon>Malacostraca</taxon>
        <taxon>Eumalacostraca</taxon>
        <taxon>Eucarida</taxon>
        <taxon>Decapoda</taxon>
        <taxon>Pleocyemata</taxon>
        <taxon>Brachyura</taxon>
        <taxon>Eubrachyura</taxon>
        <taxon>Portunoidea</taxon>
        <taxon>Portunidae</taxon>
        <taxon>Portuninae</taxon>
        <taxon>Portunus</taxon>
    </lineage>
</organism>
<proteinExistence type="predicted"/>
<dbReference type="AlphaFoldDB" id="A0A5B7KNH5"/>
<evidence type="ECO:0000313" key="2">
    <source>
        <dbReference type="EMBL" id="MPD06325.1"/>
    </source>
</evidence>
<comment type="caution">
    <text evidence="2">The sequence shown here is derived from an EMBL/GenBank/DDBJ whole genome shotgun (WGS) entry which is preliminary data.</text>
</comment>
<evidence type="ECO:0000313" key="3">
    <source>
        <dbReference type="Proteomes" id="UP000324222"/>
    </source>
</evidence>